<feature type="compositionally biased region" description="Basic residues" evidence="5">
    <location>
        <begin position="1090"/>
        <end position="1118"/>
    </location>
</feature>
<keyword evidence="3" id="KW-0694">RNA-binding</keyword>
<dbReference type="InterPro" id="IPR035979">
    <property type="entry name" value="RBD_domain_sf"/>
</dbReference>
<evidence type="ECO:0000256" key="1">
    <source>
        <dbReference type="ARBA" id="ARBA00022737"/>
    </source>
</evidence>
<feature type="compositionally biased region" description="Low complexity" evidence="5">
    <location>
        <begin position="469"/>
        <end position="496"/>
    </location>
</feature>
<feature type="compositionally biased region" description="Low complexity" evidence="5">
    <location>
        <begin position="1119"/>
        <end position="1134"/>
    </location>
</feature>
<sequence>MSSSRSDLTLNSFPQLGGQQEQQQQQQQQQRASSPAASNPSPIDPASASNSSRAPFGLPTPPGLGGNPKMAASRSGAGSPSHDLGASSRLFSKRAREIQAQEGVAGVPINLWAGPPTSGNSTPLRENIPESPTDGFPDFAQLPSSSDFLPLPAGRRARAGTVPSRFSPGGVGNGLLSIPALGGAAAAAAAAPKTSRPTPSQTPYKSPSPGLEPGDTGLAAAAAAAAASSSSALLSRLRAGSMPQRSLYSQAPASASPFGPSIFSSWNPTTRERASTLASIASLSSNGPDSPGQSAFSREGPVENDVHMRTLDYLGLVETPQPPRATLATPYIPNLADFARSASRFRSYSVNNKDKYADDEDEEDTFDTGVANLESQYAAALQDQIAATNAAIHNHNLAVQAFANQAAASRPRARTAGVLDAPSRMLRGYFPTPSRLDNSVTPVDIQLPDEKDFDGQLPQAMAAMALGRSNSGNNGSSSNNNNNNNNNNINANNVNNTAGLLSADEPGLEGPTSALWLGSIPTSTTTSTLTEMFKSYGPILSARVLTVKNCGFVNFERVESAIAARATLNGKEIFPGAGPVRINFAKPPSASNTPGHDGAFPSPSPDPFTADGKLSSSMAGVAPGGVPTFGGSGLTGGATAGSETAALGSATGASAVPPALTAPVPLSEITGDILRIVKQFGASDEDAYRISLNLKQAVQYTGFIDEIPPIPEPSSNRVYDAPKLRDIRKRIDNQSLSQADIERIAVDMLPEIAELSSDYLGNTVVQKLFEHCSDDLRDSMLAEIAPHMAEIGIHKNGTWAAQKIIDVCKTPHQMSLIVDNLRAYTVPLFLDQYGNYVLQGCLKFGAPYTNFIFETMLSRLWEVAQGRFGARAMRACLESHHATKDQQRMVAAAIASNSVQLATNANGALLLTWFLDTCTFPQRRTVLAPQLVPYLVHLCTHKVAYLTVLKVVNQKTEPEARDIILTALFSSPHDHVLESILSDNACGSTLIYKVITTPFFEDAIRNQVVDSVRNVLVRIKAQPSQGYKRLMDEVNLPTRNGGAGGGGAGTGTGAGGGNSGGGSSGAGGSRDHSSSNEKQQPSSSRQNNGHPHHPNQHAHHHAQLNNHPHQHPQAHHHTQQQQQQLTPPHGSQSTFGGGGGGGSGPYFTNSPNAAAFEAGFGMPRGDNGAGVEAGLPPPPAFSPYNSQGPMYGVPAQPTPPMGMQQMPYQQGMLNRGNPNVNGFYPPPMQAGYNAFNGAGGAASLDAYRTGGVSNGNGIVQPPVGGLASQPSFVPPGYNVAGQYGYGGAPPSFMPEQLGGGGGGGGGNPRRGRTGRNPHRDLSPRHFH</sequence>
<dbReference type="SUPFAM" id="SSF48371">
    <property type="entry name" value="ARM repeat"/>
    <property type="match status" value="1"/>
</dbReference>
<feature type="region of interest" description="Disordered" evidence="5">
    <location>
        <begin position="1290"/>
        <end position="1327"/>
    </location>
</feature>
<feature type="compositionally biased region" description="Polar residues" evidence="5">
    <location>
        <begin position="1"/>
        <end position="11"/>
    </location>
</feature>
<evidence type="ECO:0000259" key="6">
    <source>
        <dbReference type="PROSITE" id="PS50102"/>
    </source>
</evidence>
<feature type="compositionally biased region" description="Polar residues" evidence="5">
    <location>
        <begin position="195"/>
        <end position="205"/>
    </location>
</feature>
<dbReference type="SMART" id="SM00025">
    <property type="entry name" value="Pumilio"/>
    <property type="match status" value="6"/>
</dbReference>
<dbReference type="InterPro" id="IPR016024">
    <property type="entry name" value="ARM-type_fold"/>
</dbReference>
<feature type="compositionally biased region" description="Basic and acidic residues" evidence="5">
    <location>
        <begin position="1317"/>
        <end position="1327"/>
    </location>
</feature>
<feature type="repeat" description="Pumilio" evidence="4">
    <location>
        <begin position="747"/>
        <end position="782"/>
    </location>
</feature>
<dbReference type="GO" id="GO:0000288">
    <property type="term" value="P:nuclear-transcribed mRNA catabolic process, deadenylation-dependent decay"/>
    <property type="evidence" value="ECO:0007669"/>
    <property type="project" value="TreeGrafter"/>
</dbReference>
<dbReference type="FunFam" id="1.25.10.10:FF:000167">
    <property type="entry name" value="RNA binding protein Jsn1"/>
    <property type="match status" value="1"/>
</dbReference>
<dbReference type="InterPro" id="IPR033133">
    <property type="entry name" value="PUM-HD"/>
</dbReference>
<dbReference type="PROSITE" id="PS50303">
    <property type="entry name" value="PUM_HD"/>
    <property type="match status" value="1"/>
</dbReference>
<keyword evidence="9" id="KW-1185">Reference proteome</keyword>
<feature type="region of interest" description="Disordered" evidence="5">
    <location>
        <begin position="282"/>
        <end position="302"/>
    </location>
</feature>
<dbReference type="PANTHER" id="PTHR47093">
    <property type="entry name" value="PROTEIN JSN1-RELATED"/>
    <property type="match status" value="1"/>
</dbReference>
<dbReference type="InterPro" id="IPR001313">
    <property type="entry name" value="Pumilio_RNA-bd_rpt"/>
</dbReference>
<feature type="domain" description="PUM-HD" evidence="7">
    <location>
        <begin position="683"/>
        <end position="1038"/>
    </location>
</feature>
<dbReference type="InterPro" id="IPR012677">
    <property type="entry name" value="Nucleotide-bd_a/b_plait_sf"/>
</dbReference>
<feature type="compositionally biased region" description="Gly residues" evidence="5">
    <location>
        <begin position="1041"/>
        <end position="1068"/>
    </location>
</feature>
<protein>
    <submittedName>
        <fullName evidence="8">RNA-binding protein</fullName>
    </submittedName>
</protein>
<comment type="function">
    <text evidence="2">RNA-binding nucleolar protein required for pre-rRNA processing. Involved in production of 18S rRNA and assembly of small ribosomal subunit.</text>
</comment>
<evidence type="ECO:0000256" key="2">
    <source>
        <dbReference type="ARBA" id="ARBA00024893"/>
    </source>
</evidence>
<feature type="compositionally biased region" description="Gly residues" evidence="5">
    <location>
        <begin position="1297"/>
        <end position="1308"/>
    </location>
</feature>
<dbReference type="Gene3D" id="1.25.10.10">
    <property type="entry name" value="Leucine-rich Repeat Variant"/>
    <property type="match status" value="1"/>
</dbReference>
<accession>A0A167NHR3</accession>
<feature type="compositionally biased region" description="Low complexity" evidence="5">
    <location>
        <begin position="1076"/>
        <end position="1089"/>
    </location>
</feature>
<dbReference type="SMART" id="SM00360">
    <property type="entry name" value="RRM"/>
    <property type="match status" value="1"/>
</dbReference>
<dbReference type="STRING" id="1081102.A0A167NHR3"/>
<evidence type="ECO:0000256" key="5">
    <source>
        <dbReference type="SAM" id="MobiDB-lite"/>
    </source>
</evidence>
<feature type="compositionally biased region" description="Polar residues" evidence="5">
    <location>
        <begin position="286"/>
        <end position="296"/>
    </location>
</feature>
<evidence type="ECO:0000313" key="9">
    <source>
        <dbReference type="Proteomes" id="UP000076874"/>
    </source>
</evidence>
<name>A0A167NHR3_9HYPO</name>
<dbReference type="SUPFAM" id="SSF54928">
    <property type="entry name" value="RNA-binding domain, RBD"/>
    <property type="match status" value="1"/>
</dbReference>
<dbReference type="PROSITE" id="PS50302">
    <property type="entry name" value="PUM"/>
    <property type="match status" value="3"/>
</dbReference>
<dbReference type="Gene3D" id="3.30.70.330">
    <property type="match status" value="1"/>
</dbReference>
<feature type="region of interest" description="Disordered" evidence="5">
    <location>
        <begin position="186"/>
        <end position="216"/>
    </location>
</feature>
<dbReference type="EMBL" id="AZHD01000019">
    <property type="protein sequence ID" value="OAA55569.1"/>
    <property type="molecule type" value="Genomic_DNA"/>
</dbReference>
<proteinExistence type="predicted"/>
<evidence type="ECO:0000256" key="4">
    <source>
        <dbReference type="PROSITE-ProRule" id="PRU00317"/>
    </source>
</evidence>
<dbReference type="Pfam" id="PF00076">
    <property type="entry name" value="RRM_1"/>
    <property type="match status" value="1"/>
</dbReference>
<dbReference type="Pfam" id="PF00806">
    <property type="entry name" value="PUF"/>
    <property type="match status" value="3"/>
</dbReference>
<feature type="compositionally biased region" description="Low complexity" evidence="5">
    <location>
        <begin position="12"/>
        <end position="57"/>
    </location>
</feature>
<dbReference type="PANTHER" id="PTHR47093:SF1">
    <property type="entry name" value="PROTEIN JSN1-RELATED"/>
    <property type="match status" value="1"/>
</dbReference>
<feature type="region of interest" description="Disordered" evidence="5">
    <location>
        <begin position="108"/>
        <end position="154"/>
    </location>
</feature>
<comment type="caution">
    <text evidence="8">The sequence shown here is derived from an EMBL/GenBank/DDBJ whole genome shotgun (WGS) entry which is preliminary data.</text>
</comment>
<dbReference type="OrthoDB" id="2017782at2759"/>
<dbReference type="InterPro" id="IPR000504">
    <property type="entry name" value="RRM_dom"/>
</dbReference>
<evidence type="ECO:0000256" key="3">
    <source>
        <dbReference type="PROSITE-ProRule" id="PRU00176"/>
    </source>
</evidence>
<feature type="compositionally biased region" description="Gly residues" evidence="5">
    <location>
        <begin position="1135"/>
        <end position="1144"/>
    </location>
</feature>
<evidence type="ECO:0000313" key="8">
    <source>
        <dbReference type="EMBL" id="OAA55569.1"/>
    </source>
</evidence>
<feature type="region of interest" description="Disordered" evidence="5">
    <location>
        <begin position="467"/>
        <end position="498"/>
    </location>
</feature>
<feature type="domain" description="RRM" evidence="6">
    <location>
        <begin position="513"/>
        <end position="587"/>
    </location>
</feature>
<evidence type="ECO:0000259" key="7">
    <source>
        <dbReference type="PROSITE" id="PS50303"/>
    </source>
</evidence>
<feature type="region of interest" description="Disordered" evidence="5">
    <location>
        <begin position="1167"/>
        <end position="1191"/>
    </location>
</feature>
<feature type="region of interest" description="Disordered" evidence="5">
    <location>
        <begin position="585"/>
        <end position="611"/>
    </location>
</feature>
<dbReference type="Proteomes" id="UP000076874">
    <property type="component" value="Unassembled WGS sequence"/>
</dbReference>
<dbReference type="InterPro" id="IPR011989">
    <property type="entry name" value="ARM-like"/>
</dbReference>
<organism evidence="8 9">
    <name type="scientific">Niveomyces insectorum RCEF 264</name>
    <dbReference type="NCBI Taxonomy" id="1081102"/>
    <lineage>
        <taxon>Eukaryota</taxon>
        <taxon>Fungi</taxon>
        <taxon>Dikarya</taxon>
        <taxon>Ascomycota</taxon>
        <taxon>Pezizomycotina</taxon>
        <taxon>Sordariomycetes</taxon>
        <taxon>Hypocreomycetidae</taxon>
        <taxon>Hypocreales</taxon>
        <taxon>Cordycipitaceae</taxon>
        <taxon>Niveomyces</taxon>
    </lineage>
</organism>
<dbReference type="PROSITE" id="PS50102">
    <property type="entry name" value="RRM"/>
    <property type="match status" value="1"/>
</dbReference>
<dbReference type="InterPro" id="IPR052645">
    <property type="entry name" value="Pumilio_domain_protein"/>
</dbReference>
<feature type="repeat" description="Pumilio" evidence="4">
    <location>
        <begin position="783"/>
        <end position="819"/>
    </location>
</feature>
<gene>
    <name evidence="8" type="ORF">SPI_08253</name>
</gene>
<keyword evidence="1" id="KW-0677">Repeat</keyword>
<reference evidence="8 9" key="1">
    <citation type="journal article" date="2016" name="Genome Biol. Evol.">
        <title>Divergent and convergent evolution of fungal pathogenicity.</title>
        <authorList>
            <person name="Shang Y."/>
            <person name="Xiao G."/>
            <person name="Zheng P."/>
            <person name="Cen K."/>
            <person name="Zhan S."/>
            <person name="Wang C."/>
        </authorList>
    </citation>
    <scope>NUCLEOTIDE SEQUENCE [LARGE SCALE GENOMIC DNA]</scope>
    <source>
        <strain evidence="8 9">RCEF 264</strain>
    </source>
</reference>
<feature type="region of interest" description="Disordered" evidence="5">
    <location>
        <begin position="1038"/>
        <end position="1150"/>
    </location>
</feature>
<feature type="repeat" description="Pumilio" evidence="4">
    <location>
        <begin position="820"/>
        <end position="858"/>
    </location>
</feature>
<dbReference type="GO" id="GO:0003723">
    <property type="term" value="F:RNA binding"/>
    <property type="evidence" value="ECO:0007669"/>
    <property type="project" value="UniProtKB-UniRule"/>
</dbReference>
<feature type="region of interest" description="Disordered" evidence="5">
    <location>
        <begin position="1"/>
        <end position="94"/>
    </location>
</feature>